<dbReference type="InterPro" id="IPR012674">
    <property type="entry name" value="Calycin"/>
</dbReference>
<evidence type="ECO:0000256" key="1">
    <source>
        <dbReference type="SAM" id="SignalP"/>
    </source>
</evidence>
<protein>
    <recommendedName>
        <fullName evidence="4">Lipocalin-5 1</fullName>
    </recommendedName>
</protein>
<organism evidence="2 3">
    <name type="scientific">Amblyomma americanum</name>
    <name type="common">Lone star tick</name>
    <dbReference type="NCBI Taxonomy" id="6943"/>
    <lineage>
        <taxon>Eukaryota</taxon>
        <taxon>Metazoa</taxon>
        <taxon>Ecdysozoa</taxon>
        <taxon>Arthropoda</taxon>
        <taxon>Chelicerata</taxon>
        <taxon>Arachnida</taxon>
        <taxon>Acari</taxon>
        <taxon>Parasitiformes</taxon>
        <taxon>Ixodida</taxon>
        <taxon>Ixodoidea</taxon>
        <taxon>Ixodidae</taxon>
        <taxon>Amblyomminae</taxon>
        <taxon>Amblyomma</taxon>
    </lineage>
</organism>
<dbReference type="AlphaFoldDB" id="A0AAQ4DMD3"/>
<accession>A0AAQ4DMD3</accession>
<dbReference type="Gene3D" id="2.40.128.20">
    <property type="match status" value="1"/>
</dbReference>
<reference evidence="2 3" key="1">
    <citation type="journal article" date="2023" name="Arcadia Sci">
        <title>De novo assembly of a long-read Amblyomma americanum tick genome.</title>
        <authorList>
            <person name="Chou S."/>
            <person name="Poskanzer K.E."/>
            <person name="Rollins M."/>
            <person name="Thuy-Boun P.S."/>
        </authorList>
    </citation>
    <scope>NUCLEOTIDE SEQUENCE [LARGE SCALE GENOMIC DNA]</scope>
    <source>
        <strain evidence="2">F_SG_1</strain>
        <tissue evidence="2">Salivary glands</tissue>
    </source>
</reference>
<feature type="chain" id="PRO_5043037056" description="Lipocalin-5 1" evidence="1">
    <location>
        <begin position="21"/>
        <end position="196"/>
    </location>
</feature>
<gene>
    <name evidence="2" type="ORF">V5799_033772</name>
</gene>
<sequence>MHCLSMIVFVALVTSLLVEAKLSPPGGPRKLHYDVTDSFTTSERPPLTVAIWDPAEEALLKCVAANRTEMDPVARTATFVLLFPETETSPKLEVPFYMTAGEDGKFTFTLAGDTTVWEGEYYYTEVNCVVLGLEYKGQQCILWVDRKFKDAVPQSCIDHFVDTCGVEDPPHRRDLCFDGEGDYYPSKNWLAANGQE</sequence>
<feature type="signal peptide" evidence="1">
    <location>
        <begin position="1"/>
        <end position="20"/>
    </location>
</feature>
<comment type="caution">
    <text evidence="2">The sequence shown here is derived from an EMBL/GenBank/DDBJ whole genome shotgun (WGS) entry which is preliminary data.</text>
</comment>
<proteinExistence type="predicted"/>
<dbReference type="EMBL" id="JARKHS020029160">
    <property type="protein sequence ID" value="KAK8763623.1"/>
    <property type="molecule type" value="Genomic_DNA"/>
</dbReference>
<keyword evidence="1" id="KW-0732">Signal</keyword>
<evidence type="ECO:0000313" key="2">
    <source>
        <dbReference type="EMBL" id="KAK8763623.1"/>
    </source>
</evidence>
<evidence type="ECO:0008006" key="4">
    <source>
        <dbReference type="Google" id="ProtNLM"/>
    </source>
</evidence>
<name>A0AAQ4DMD3_AMBAM</name>
<evidence type="ECO:0000313" key="3">
    <source>
        <dbReference type="Proteomes" id="UP001321473"/>
    </source>
</evidence>
<dbReference type="Proteomes" id="UP001321473">
    <property type="component" value="Unassembled WGS sequence"/>
</dbReference>
<keyword evidence="3" id="KW-1185">Reference proteome</keyword>
<dbReference type="SUPFAM" id="SSF50814">
    <property type="entry name" value="Lipocalins"/>
    <property type="match status" value="1"/>
</dbReference>